<dbReference type="EMBL" id="VJZD01000101">
    <property type="protein sequence ID" value="MPY34142.1"/>
    <property type="molecule type" value="Genomic_DNA"/>
</dbReference>
<comment type="caution">
    <text evidence="1">The sequence shown here is derived from an EMBL/GenBank/DDBJ whole genome shotgun (WGS) entry which is preliminary data.</text>
</comment>
<reference evidence="1 2" key="1">
    <citation type="submission" date="2019-07" db="EMBL/GenBank/DDBJ databases">
        <title>New species of Amycolatopsis and Streptomyces.</title>
        <authorList>
            <person name="Duangmal K."/>
            <person name="Teo W.F.A."/>
            <person name="Lipun K."/>
        </authorList>
    </citation>
    <scope>NUCLEOTIDE SEQUENCE [LARGE SCALE GENOMIC DNA]</scope>
    <source>
        <strain evidence="1 2">NBRC 109810</strain>
    </source>
</reference>
<name>A0A5N8VHH9_9ACTN</name>
<proteinExistence type="predicted"/>
<evidence type="ECO:0000313" key="2">
    <source>
        <dbReference type="Proteomes" id="UP000325849"/>
    </source>
</evidence>
<accession>A0A5N8VHH9</accession>
<evidence type="ECO:0000313" key="1">
    <source>
        <dbReference type="EMBL" id="MPY34142.1"/>
    </source>
</evidence>
<protein>
    <recommendedName>
        <fullName evidence="3">ParB/Sulfiredoxin domain-containing protein</fullName>
    </recommendedName>
</protein>
<dbReference type="AlphaFoldDB" id="A0A5N8VHH9"/>
<gene>
    <name evidence="1" type="ORF">FNH09_23690</name>
</gene>
<keyword evidence="2" id="KW-1185">Reference proteome</keyword>
<dbReference type="RefSeq" id="WP_152891285.1">
    <property type="nucleotide sequence ID" value="NZ_VJZD01000101.1"/>
</dbReference>
<dbReference type="OrthoDB" id="7949528at2"/>
<dbReference type="Proteomes" id="UP000325849">
    <property type="component" value="Unassembled WGS sequence"/>
</dbReference>
<sequence length="158" mass="17030">MARQSDPPVGLAMVGTRLAPYDLAALAGYHAPWYREGSGTGEVRYDRRGAVPLRHAELATDLSSLRQERRSRIGELRDHYATRLDAQGISLMLATYALGPDGYLVLDGNHRLTALAQLVAKGCPATLTEFRLTAPLDPALLPDLRHYRGGGRGAAPGA</sequence>
<organism evidence="1 2">
    <name type="scientific">Streptomyces adustus</name>
    <dbReference type="NCBI Taxonomy" id="1609272"/>
    <lineage>
        <taxon>Bacteria</taxon>
        <taxon>Bacillati</taxon>
        <taxon>Actinomycetota</taxon>
        <taxon>Actinomycetes</taxon>
        <taxon>Kitasatosporales</taxon>
        <taxon>Streptomycetaceae</taxon>
        <taxon>Streptomyces</taxon>
    </lineage>
</organism>
<evidence type="ECO:0008006" key="3">
    <source>
        <dbReference type="Google" id="ProtNLM"/>
    </source>
</evidence>